<keyword evidence="1" id="KW-0378">Hydrolase</keyword>
<dbReference type="Proteomes" id="UP001620514">
    <property type="component" value="Unassembled WGS sequence"/>
</dbReference>
<dbReference type="PANTHER" id="PTHR43056">
    <property type="entry name" value="PEPTIDASE S9 PROLYL OLIGOPEPTIDASE"/>
    <property type="match status" value="1"/>
</dbReference>
<gene>
    <name evidence="4" type="ORF">ABH943_007447</name>
</gene>
<keyword evidence="5" id="KW-1185">Reference proteome</keyword>
<dbReference type="NCBIfam" id="TIGR00976">
    <property type="entry name" value="CocE_NonD"/>
    <property type="match status" value="1"/>
</dbReference>
<dbReference type="InterPro" id="IPR050585">
    <property type="entry name" value="Xaa-Pro_dipeptidyl-ppase/CocE"/>
</dbReference>
<feature type="compositionally biased region" description="Basic and acidic residues" evidence="2">
    <location>
        <begin position="1"/>
        <end position="12"/>
    </location>
</feature>
<reference evidence="4 5" key="1">
    <citation type="submission" date="2024-11" db="EMBL/GenBank/DDBJ databases">
        <title>Using genomics to understand microbial adaptation to soil warming.</title>
        <authorList>
            <person name="Deangelis K.M. PhD."/>
        </authorList>
    </citation>
    <scope>NUCLEOTIDE SEQUENCE [LARGE SCALE GENOMIC DNA]</scope>
    <source>
        <strain evidence="4 5">GAS97</strain>
    </source>
</reference>
<sequence>MRMTKEIKRERDESDDPDQQKSYGMIFEQDIPIPVSDGLVLRANVFRPDAEGNFPVIMAQGVYGKDLHFEDGFKTQWDQLTGVYPELCSNGSTGRYLRWETADPERWVPDGFVIIQIDSRGCGKSPGYLDPRSPREIVDYYDAIEWAARQPWSNGKIGLLGISYYAVTQWRVATLRPPHLAAICPWEGYTDYYRDSTHHGGILSSGFANYWWPKQCLAVQHGNGASPHRERETGKRVTGEEELSEQELIANRTDYVADILRHSLDSAWWRERTPVLDRIEVPVLSAGNWGGPGMHLRGNIEGFLGTGSRQKWLSLHVGKHWEGFYLPEYVAMQKRFFNHFLRDEQNGWQNEPEVRIVVRDPRGDRVRAASSFPLPETQPTRHYLDVASGMLSTDCPAEQCIAIFDAMGEGLSFTTAPFAVDTEFTGFITAHLWVSSSTEDMDLFAVLRMVDGAGKEVVINGAHEASPVSRGWLRVSHRRLDPQRSNALRPFHAHDRVEPLVPGEFYEVDVEIWPTSMVFPKGYRLVLTIMGKDFEFPDIPGRILHKHESDRGGATFQGSSRVVTGGTRASYLTLPHIPSINDREE</sequence>
<dbReference type="InterPro" id="IPR008979">
    <property type="entry name" value="Galactose-bd-like_sf"/>
</dbReference>
<protein>
    <submittedName>
        <fullName evidence="4">Acyl esterase</fullName>
    </submittedName>
</protein>
<dbReference type="Gene3D" id="1.10.3020.20">
    <property type="match status" value="1"/>
</dbReference>
<dbReference type="InterPro" id="IPR005674">
    <property type="entry name" value="CocE/Ser_esterase"/>
</dbReference>
<proteinExistence type="predicted"/>
<dbReference type="SUPFAM" id="SSF53474">
    <property type="entry name" value="alpha/beta-Hydrolases"/>
    <property type="match status" value="1"/>
</dbReference>
<evidence type="ECO:0000259" key="3">
    <source>
        <dbReference type="SMART" id="SM00939"/>
    </source>
</evidence>
<organism evidence="4 5">
    <name type="scientific">Caballeronia udeis</name>
    <dbReference type="NCBI Taxonomy" id="1232866"/>
    <lineage>
        <taxon>Bacteria</taxon>
        <taxon>Pseudomonadati</taxon>
        <taxon>Pseudomonadota</taxon>
        <taxon>Betaproteobacteria</taxon>
        <taxon>Burkholderiales</taxon>
        <taxon>Burkholderiaceae</taxon>
        <taxon>Caballeronia</taxon>
    </lineage>
</organism>
<dbReference type="InterPro" id="IPR000383">
    <property type="entry name" value="Xaa-Pro-like_dom"/>
</dbReference>
<feature type="region of interest" description="Disordered" evidence="2">
    <location>
        <begin position="1"/>
        <end position="21"/>
    </location>
</feature>
<accession>A0ABW8MUL4</accession>
<name>A0ABW8MUL4_9BURK</name>
<evidence type="ECO:0000256" key="1">
    <source>
        <dbReference type="ARBA" id="ARBA00022801"/>
    </source>
</evidence>
<evidence type="ECO:0000256" key="2">
    <source>
        <dbReference type="SAM" id="MobiDB-lite"/>
    </source>
</evidence>
<dbReference type="Pfam" id="PF02129">
    <property type="entry name" value="Peptidase_S15"/>
    <property type="match status" value="1"/>
</dbReference>
<dbReference type="SUPFAM" id="SSF49785">
    <property type="entry name" value="Galactose-binding domain-like"/>
    <property type="match status" value="1"/>
</dbReference>
<evidence type="ECO:0000313" key="4">
    <source>
        <dbReference type="EMBL" id="MFK4447411.1"/>
    </source>
</evidence>
<comment type="caution">
    <text evidence="4">The sequence shown here is derived from an EMBL/GenBank/DDBJ whole genome shotgun (WGS) entry which is preliminary data.</text>
</comment>
<dbReference type="SMART" id="SM00939">
    <property type="entry name" value="PepX_C"/>
    <property type="match status" value="1"/>
</dbReference>
<dbReference type="PANTHER" id="PTHR43056:SF10">
    <property type="entry name" value="COCE_NOND FAMILY, PUTATIVE (AFU_ORTHOLOGUE AFUA_7G00600)-RELATED"/>
    <property type="match status" value="1"/>
</dbReference>
<dbReference type="Gene3D" id="2.60.120.260">
    <property type="entry name" value="Galactose-binding domain-like"/>
    <property type="match status" value="1"/>
</dbReference>
<dbReference type="EMBL" id="JBIYDN010000034">
    <property type="protein sequence ID" value="MFK4447411.1"/>
    <property type="molecule type" value="Genomic_DNA"/>
</dbReference>
<dbReference type="InterPro" id="IPR029058">
    <property type="entry name" value="AB_hydrolase_fold"/>
</dbReference>
<evidence type="ECO:0000313" key="5">
    <source>
        <dbReference type="Proteomes" id="UP001620514"/>
    </source>
</evidence>
<dbReference type="InterPro" id="IPR013736">
    <property type="entry name" value="Xaa-Pro_dipept_C"/>
</dbReference>
<dbReference type="Gene3D" id="3.40.50.1820">
    <property type="entry name" value="alpha/beta hydrolase"/>
    <property type="match status" value="1"/>
</dbReference>
<dbReference type="Pfam" id="PF08530">
    <property type="entry name" value="PepX_C"/>
    <property type="match status" value="1"/>
</dbReference>
<feature type="domain" description="Xaa-Pro dipeptidyl-peptidase C-terminal" evidence="3">
    <location>
        <begin position="334"/>
        <end position="573"/>
    </location>
</feature>